<accession>A0A3Q3X3W5</accession>
<organism evidence="9 10">
    <name type="scientific">Mola mola</name>
    <name type="common">Ocean sunfish</name>
    <name type="synonym">Tetraodon mola</name>
    <dbReference type="NCBI Taxonomy" id="94237"/>
    <lineage>
        <taxon>Eukaryota</taxon>
        <taxon>Metazoa</taxon>
        <taxon>Chordata</taxon>
        <taxon>Craniata</taxon>
        <taxon>Vertebrata</taxon>
        <taxon>Euteleostomi</taxon>
        <taxon>Actinopterygii</taxon>
        <taxon>Neopterygii</taxon>
        <taxon>Teleostei</taxon>
        <taxon>Neoteleostei</taxon>
        <taxon>Acanthomorphata</taxon>
        <taxon>Eupercaria</taxon>
        <taxon>Tetraodontiformes</taxon>
        <taxon>Molidae</taxon>
        <taxon>Mola</taxon>
    </lineage>
</organism>
<evidence type="ECO:0000313" key="10">
    <source>
        <dbReference type="Proteomes" id="UP000261620"/>
    </source>
</evidence>
<dbReference type="InterPro" id="IPR036179">
    <property type="entry name" value="Ig-like_dom_sf"/>
</dbReference>
<evidence type="ECO:0000256" key="2">
    <source>
        <dbReference type="ARBA" id="ARBA00022729"/>
    </source>
</evidence>
<dbReference type="InterPro" id="IPR013783">
    <property type="entry name" value="Ig-like_fold"/>
</dbReference>
<keyword evidence="10" id="KW-1185">Reference proteome</keyword>
<reference evidence="9" key="1">
    <citation type="submission" date="2025-08" db="UniProtKB">
        <authorList>
            <consortium name="Ensembl"/>
        </authorList>
    </citation>
    <scope>IDENTIFICATION</scope>
</reference>
<dbReference type="OMA" id="KWNANLA"/>
<evidence type="ECO:0000256" key="3">
    <source>
        <dbReference type="ARBA" id="ARBA00023136"/>
    </source>
</evidence>
<evidence type="ECO:0000313" key="9">
    <source>
        <dbReference type="Ensembl" id="ENSMMOP00000025613.1"/>
    </source>
</evidence>
<dbReference type="GO" id="GO:0005102">
    <property type="term" value="F:signaling receptor binding"/>
    <property type="evidence" value="ECO:0007669"/>
    <property type="project" value="TreeGrafter"/>
</dbReference>
<dbReference type="Pfam" id="PF07686">
    <property type="entry name" value="V-set"/>
    <property type="match status" value="1"/>
</dbReference>
<dbReference type="GO" id="GO:0001817">
    <property type="term" value="P:regulation of cytokine production"/>
    <property type="evidence" value="ECO:0007669"/>
    <property type="project" value="TreeGrafter"/>
</dbReference>
<dbReference type="STRING" id="94237.ENSMMOP00000025613"/>
<dbReference type="AlphaFoldDB" id="A0A3Q3X3W5"/>
<dbReference type="Gene3D" id="2.60.40.10">
    <property type="entry name" value="Immunoglobulins"/>
    <property type="match status" value="2"/>
</dbReference>
<keyword evidence="3 7" id="KW-0472">Membrane</keyword>
<keyword evidence="6" id="KW-0393">Immunoglobulin domain</keyword>
<dbReference type="GO" id="GO:0009897">
    <property type="term" value="C:external side of plasma membrane"/>
    <property type="evidence" value="ECO:0007669"/>
    <property type="project" value="TreeGrafter"/>
</dbReference>
<keyword evidence="7" id="KW-1133">Transmembrane helix</keyword>
<evidence type="ECO:0000256" key="6">
    <source>
        <dbReference type="ARBA" id="ARBA00023319"/>
    </source>
</evidence>
<dbReference type="InterPro" id="IPR013106">
    <property type="entry name" value="Ig_V-set"/>
</dbReference>
<dbReference type="InterPro" id="IPR050504">
    <property type="entry name" value="IgSF_BTN/MOG"/>
</dbReference>
<evidence type="ECO:0000256" key="7">
    <source>
        <dbReference type="SAM" id="Phobius"/>
    </source>
</evidence>
<keyword evidence="5" id="KW-0325">Glycoprotein</keyword>
<keyword evidence="4" id="KW-1015">Disulfide bond</keyword>
<dbReference type="FunFam" id="2.60.40.10:FF:000142">
    <property type="entry name" value="V-set domain-containing T-cell activation inhibitor 1"/>
    <property type="match status" value="1"/>
</dbReference>
<dbReference type="GO" id="GO:0050863">
    <property type="term" value="P:regulation of T cell activation"/>
    <property type="evidence" value="ECO:0007669"/>
    <property type="project" value="UniProtKB-ARBA"/>
</dbReference>
<keyword evidence="2" id="KW-0732">Signal</keyword>
<dbReference type="Proteomes" id="UP000261620">
    <property type="component" value="Unplaced"/>
</dbReference>
<evidence type="ECO:0000256" key="1">
    <source>
        <dbReference type="ARBA" id="ARBA00004370"/>
    </source>
</evidence>
<dbReference type="PANTHER" id="PTHR24100:SF0">
    <property type="entry name" value="V-SET DOMAIN-CONTAINING T-CELL ACTIVATION INHIBITOR 1"/>
    <property type="match status" value="1"/>
</dbReference>
<evidence type="ECO:0000256" key="5">
    <source>
        <dbReference type="ARBA" id="ARBA00023180"/>
    </source>
</evidence>
<dbReference type="SUPFAM" id="SSF48726">
    <property type="entry name" value="Immunoglobulin"/>
    <property type="match status" value="2"/>
</dbReference>
<dbReference type="PANTHER" id="PTHR24100">
    <property type="entry name" value="BUTYROPHILIN"/>
    <property type="match status" value="1"/>
</dbReference>
<feature type="domain" description="Ig-like" evidence="8">
    <location>
        <begin position="36"/>
        <end position="150"/>
    </location>
</feature>
<dbReference type="InterPro" id="IPR007110">
    <property type="entry name" value="Ig-like_dom"/>
</dbReference>
<dbReference type="GO" id="GO:1903037">
    <property type="term" value="P:regulation of leukocyte cell-cell adhesion"/>
    <property type="evidence" value="ECO:0007669"/>
    <property type="project" value="UniProtKB-ARBA"/>
</dbReference>
<feature type="transmembrane region" description="Helical" evidence="7">
    <location>
        <begin position="12"/>
        <end position="31"/>
    </location>
</feature>
<evidence type="ECO:0000256" key="4">
    <source>
        <dbReference type="ARBA" id="ARBA00023157"/>
    </source>
</evidence>
<dbReference type="Ensembl" id="ENSMMOT00000026046.1">
    <property type="protein sequence ID" value="ENSMMOP00000025613.1"/>
    <property type="gene ID" value="ENSMMOG00000019406.1"/>
</dbReference>
<keyword evidence="7" id="KW-0812">Transmembrane</keyword>
<name>A0A3Q3X3W5_MOLML</name>
<sequence>YAFPVFLLVRSMITLIVLFSAIIILVLALTFSNVAPEVTTHDMFPVANLGTDQLLTCNFHESSGESKITRVSVTWEKIGMKGFVYHYSDGGPDLRNQNPEFQGRTQLFPNVLMAGNASLLLRNVRSDDAGVYTCSIDSSDGGGKVNIQLRTAAYTAPTFIFSNDIMAAMANRWFPKPTVTWMDHDQNVLPGRTSLTVNSAGIFSVVSTLQPINVSETYTLRIGNELVTAISRAKITGLNVSWSTYFIFSTASSQVPSTYLSVMTTVLGIFFLM</sequence>
<protein>
    <recommendedName>
        <fullName evidence="8">Ig-like domain-containing protein</fullName>
    </recommendedName>
</protein>
<proteinExistence type="predicted"/>
<dbReference type="PROSITE" id="PS50835">
    <property type="entry name" value="IG_LIKE"/>
    <property type="match status" value="1"/>
</dbReference>
<reference evidence="9" key="2">
    <citation type="submission" date="2025-09" db="UniProtKB">
        <authorList>
            <consortium name="Ensembl"/>
        </authorList>
    </citation>
    <scope>IDENTIFICATION</scope>
</reference>
<evidence type="ECO:0000259" key="8">
    <source>
        <dbReference type="PROSITE" id="PS50835"/>
    </source>
</evidence>
<dbReference type="GO" id="GO:0050852">
    <property type="term" value="P:T cell receptor signaling pathway"/>
    <property type="evidence" value="ECO:0007669"/>
    <property type="project" value="TreeGrafter"/>
</dbReference>
<comment type="subcellular location">
    <subcellularLocation>
        <location evidence="1">Membrane</location>
    </subcellularLocation>
</comment>